<evidence type="ECO:0000256" key="2">
    <source>
        <dbReference type="ARBA" id="ARBA00022729"/>
    </source>
</evidence>
<dbReference type="SUPFAM" id="SSF48239">
    <property type="entry name" value="Terpenoid cyclases/Protein prenyltransferases"/>
    <property type="match status" value="1"/>
</dbReference>
<dbReference type="CDD" id="cd02891">
    <property type="entry name" value="A2M_like"/>
    <property type="match status" value="1"/>
</dbReference>
<dbReference type="InterPro" id="IPR047565">
    <property type="entry name" value="Alpha-macroglob_thiol-ester_cl"/>
</dbReference>
<dbReference type="Pfam" id="PF17972">
    <property type="entry name" value="bMG5"/>
    <property type="match status" value="1"/>
</dbReference>
<dbReference type="EMBL" id="DXEL01000071">
    <property type="protein sequence ID" value="HIX75429.1"/>
    <property type="molecule type" value="Genomic_DNA"/>
</dbReference>
<evidence type="ECO:0008006" key="7">
    <source>
        <dbReference type="Google" id="ProtNLM"/>
    </source>
</evidence>
<evidence type="ECO:0000313" key="5">
    <source>
        <dbReference type="EMBL" id="HIX75429.1"/>
    </source>
</evidence>
<sequence>MKRVLYFLFLSLLPLFLSDCGRGGDDVGLSYNSNVEAFTSGRVSRFSSIYLVLSKEIPVDKRNLERLPKLISVSPKVEGEFSFENSRTIRFKPSKELERDQDYRVRVDLTEWFETTSDEEEFQFGFSTLPLLLRPDKYTLDVNEKNENAYDIYTVIYTPDREDPALVESLLAFSKEVTPAWQHSPDGKKHELSLNGVPAGTESGWKLGISVAKNKQGLSEDPLYEIPVPGQNDFSLYDISYVTGENRYIDVTFSKRLDPDQDMRGLAFIQDNQSELTQVDNNHIRLYPDANRSQDEDVNVHLNSRIRSQSGLTLAEDVIRQVNLEEALPNVRFIGKGVIIPKSEELKVSFQAIYLRGVVVRVIKVLERNVGQFLQENNLDDVGNLMRVGRLVARQTIFFDEGDIDLSHWNTFAVDLRRLIEPEPGAIYRVELSFNRTLSAYPGVNTEPLSKAQILADDEIKFKEESSRFDNGGYYYYNGDMDWADYKYMERNDPSKDSYYFNKVQGKNVLATNIGLVAMAGQDGRMEVLAHRLDDAQPAADVLIEAYNFQHQVIASRKTDSEGRASLEMEAKPYYLMASAEGERSYLRVDDGSSLSFSSFDVAGEVVQEGIKGFIYGERGVWRPGDTLHLSFMLNDRAKRLPSEHPVTMALYNPLGQMYARTTQSKGVLGLYTFDFPTEADVPTGAWTAKCWVGNVVFTKNLRVETVKPNRLKIRLDMPEKRILRGQALNARLHVEWLQGAVAKNLRYDMQGTFIAMPTTFDGYSDYVFDDPSRMMNVEESKLITGSLDEKGDAIVNAPIEAGNKAPGFLLGSFVTKVYERSGDFSVDASRVVYSPYSRYVGIYSPQKDKNQLDTGKEHIYKVASVDYQGRPAVNTELEVKVYKLYWYWWWDSNQEGLANFVSNSYNKPVKEFTLRTGADGLGQFGLSFPSKEWGTYFIAVRDKGSGHSTGVKSYFDWPGYEGRRDQEGSDAAMMLSFKTDKKSYKPGEKMVISFPSTEGSRAIISVENGVRILSLEEVDGKKEMTTVQLEVTEEMRPNAYVHVTLLQPHAVTRNDLPIRLYGVVPIEVVSSKSRLNPVVQVANEIRPESDYTVTVSEKEGREMAYTLAVVDEGLLDLTRFATPDPWSVFNAREALGVNTWDLYNLVVGAYGGRIEQMFSIGGDDALNKGPKAIVNRFEPVVSFVGPFHLKKGKSQKHVLSMPNYNGRVRVMVVAGDGEAYGHVDKSVTVRKPVMLLGTLPRVIGVGEEMVVPATVFATEDGVGDVKVTIRCSGNMTVMGEASKSLRFDKTGDQLAFFRIKVNQMPGQGEVIIEAEGKGEKSTYKTNLEIRSVRQPQVKTTPVTLMAGESKEIPVDLFGLDGTNQLSLEVANVQPVDLDRHLDYLENYPHDCLEQMVSRAFPALYLADWQKADPERMERADNLVKEVISRLRSYQIADGDFAYWPGTTSSHAWGSVYAVHFLVEAEKKGYLIPGNLRNGALNRLAQVARSYQSNSSPFRDSEDLTQAYRLYVLALSRGADLGAMNRLREAKALNVRVKWFLAAAYALAGRTDVANSMLNAAMPLSKWDYTFDRTFGSDLRNEAIQLIALCALDNQREIQPLVSRISETLASDEWLDTQSVAFALIALSDYVNRYPMDKTMSFEYAFDGKNERVKSDKPLWNAELMSQAKRGSARLTLENKGESTLYARLVVSGQAGQGEELPYANGLSLAVSYVDMDGKPIDITSLAQGDNFVANVTLRNSSSYPVRHVVLSQIFPAGWEILNTRYARSANPGANEVGIQYQDVRDDRVYSHIDLLPSGRQVAIRVNLCAVYPGQFYLPPVSCEAMYDARIRANTKGQQVEVNMRK</sequence>
<gene>
    <name evidence="5" type="ORF">H9977_10420</name>
</gene>
<dbReference type="InterPro" id="IPR041203">
    <property type="entry name" value="Bact_A2M_MG5"/>
</dbReference>
<dbReference type="Proteomes" id="UP000886740">
    <property type="component" value="Unassembled WGS sequence"/>
</dbReference>
<evidence type="ECO:0000259" key="4">
    <source>
        <dbReference type="SMART" id="SM01360"/>
    </source>
</evidence>
<dbReference type="Pfam" id="PF11974">
    <property type="entry name" value="bMG3"/>
    <property type="match status" value="1"/>
</dbReference>
<dbReference type="Gene3D" id="2.60.40.1930">
    <property type="match status" value="1"/>
</dbReference>
<dbReference type="GO" id="GO:0004866">
    <property type="term" value="F:endopeptidase inhibitor activity"/>
    <property type="evidence" value="ECO:0007669"/>
    <property type="project" value="InterPro"/>
</dbReference>
<dbReference type="SMART" id="SM01360">
    <property type="entry name" value="A2M"/>
    <property type="match status" value="1"/>
</dbReference>
<comment type="caution">
    <text evidence="5">The sequence shown here is derived from an EMBL/GenBank/DDBJ whole genome shotgun (WGS) entry which is preliminary data.</text>
</comment>
<dbReference type="InterPro" id="IPR051802">
    <property type="entry name" value="YfhM-like"/>
</dbReference>
<dbReference type="Gene3D" id="1.50.10.20">
    <property type="match status" value="1"/>
</dbReference>
<proteinExistence type="inferred from homology"/>
<organism evidence="5 6">
    <name type="scientific">Candidatus Parabacteroides intestinipullorum</name>
    <dbReference type="NCBI Taxonomy" id="2838723"/>
    <lineage>
        <taxon>Bacteria</taxon>
        <taxon>Pseudomonadati</taxon>
        <taxon>Bacteroidota</taxon>
        <taxon>Bacteroidia</taxon>
        <taxon>Bacteroidales</taxon>
        <taxon>Tannerellaceae</taxon>
        <taxon>Parabacteroides</taxon>
    </lineage>
</organism>
<feature type="domain" description="Alpha-2-macroglobulin" evidence="4">
    <location>
        <begin position="1181"/>
        <end position="1270"/>
    </location>
</feature>
<dbReference type="SMART" id="SM01359">
    <property type="entry name" value="A2M_N_2"/>
    <property type="match status" value="1"/>
</dbReference>
<evidence type="ECO:0000313" key="6">
    <source>
        <dbReference type="Proteomes" id="UP000886740"/>
    </source>
</evidence>
<comment type="similarity">
    <text evidence="1">Belongs to the protease inhibitor I39 (alpha-2-macroglobulin) family. Bacterial alpha-2-macroglobulin subfamily.</text>
</comment>
<reference evidence="5" key="2">
    <citation type="submission" date="2021-04" db="EMBL/GenBank/DDBJ databases">
        <authorList>
            <person name="Gilroy R."/>
        </authorList>
    </citation>
    <scope>NUCLEOTIDE SEQUENCE</scope>
    <source>
        <strain evidence="5">ChiGjej6B6-14162</strain>
    </source>
</reference>
<dbReference type="Pfam" id="PF01835">
    <property type="entry name" value="MG2"/>
    <property type="match status" value="1"/>
</dbReference>
<dbReference type="Pfam" id="PF17973">
    <property type="entry name" value="bMG10"/>
    <property type="match status" value="1"/>
</dbReference>
<dbReference type="Pfam" id="PF17962">
    <property type="entry name" value="bMG6"/>
    <property type="match status" value="1"/>
</dbReference>
<dbReference type="InterPro" id="IPR041462">
    <property type="entry name" value="Bact_A2M_MG6"/>
</dbReference>
<dbReference type="InterPro" id="IPR011625">
    <property type="entry name" value="A2M_N_BRD"/>
</dbReference>
<dbReference type="Pfam" id="PF00207">
    <property type="entry name" value="A2M"/>
    <property type="match status" value="1"/>
</dbReference>
<dbReference type="InterPro" id="IPR008930">
    <property type="entry name" value="Terpenoid_cyclase/PrenylTrfase"/>
</dbReference>
<dbReference type="Gene3D" id="2.60.40.3710">
    <property type="match status" value="1"/>
</dbReference>
<evidence type="ECO:0000259" key="3">
    <source>
        <dbReference type="SMART" id="SM01359"/>
    </source>
</evidence>
<dbReference type="PANTHER" id="PTHR40094:SF1">
    <property type="entry name" value="UBIQUITIN DOMAIN-CONTAINING PROTEIN"/>
    <property type="match status" value="1"/>
</dbReference>
<evidence type="ECO:0000256" key="1">
    <source>
        <dbReference type="ARBA" id="ARBA00010556"/>
    </source>
</evidence>
<name>A0A9D1X9K7_9BACT</name>
<dbReference type="InterPro" id="IPR041246">
    <property type="entry name" value="Bact_MG10"/>
</dbReference>
<keyword evidence="2" id="KW-0732">Signal</keyword>
<feature type="domain" description="Alpha-2-macroglobulin bait region" evidence="3">
    <location>
        <begin position="976"/>
        <end position="1118"/>
    </location>
</feature>
<dbReference type="Pfam" id="PF07703">
    <property type="entry name" value="A2M_BRD"/>
    <property type="match status" value="1"/>
</dbReference>
<dbReference type="InterPro" id="IPR021868">
    <property type="entry name" value="Alpha_2_Macroglob_MG3"/>
</dbReference>
<dbReference type="PANTHER" id="PTHR40094">
    <property type="entry name" value="ALPHA-2-MACROGLOBULIN HOMOLOG"/>
    <property type="match status" value="1"/>
</dbReference>
<dbReference type="InterPro" id="IPR002890">
    <property type="entry name" value="MG2"/>
</dbReference>
<reference evidence="5" key="1">
    <citation type="journal article" date="2021" name="PeerJ">
        <title>Extensive microbial diversity within the chicken gut microbiome revealed by metagenomics and culture.</title>
        <authorList>
            <person name="Gilroy R."/>
            <person name="Ravi A."/>
            <person name="Getino M."/>
            <person name="Pursley I."/>
            <person name="Horton D.L."/>
            <person name="Alikhan N.F."/>
            <person name="Baker D."/>
            <person name="Gharbi K."/>
            <person name="Hall N."/>
            <person name="Watson M."/>
            <person name="Adriaenssens E.M."/>
            <person name="Foster-Nyarko E."/>
            <person name="Jarju S."/>
            <person name="Secka A."/>
            <person name="Antonio M."/>
            <person name="Oren A."/>
            <person name="Chaudhuri R.R."/>
            <person name="La Ragione R."/>
            <person name="Hildebrand F."/>
            <person name="Pallen M.J."/>
        </authorList>
    </citation>
    <scope>NUCLEOTIDE SEQUENCE</scope>
    <source>
        <strain evidence="5">ChiGjej6B6-14162</strain>
    </source>
</reference>
<dbReference type="InterPro" id="IPR001599">
    <property type="entry name" value="Macroglobln_a2"/>
</dbReference>
<protein>
    <recommendedName>
        <fullName evidence="7">Alpha-2-macroglobulin</fullName>
    </recommendedName>
</protein>
<accession>A0A9D1X9K7</accession>
<dbReference type="SMART" id="SM01419">
    <property type="entry name" value="Thiol-ester_cl"/>
    <property type="match status" value="1"/>
</dbReference>